<comment type="caution">
    <text evidence="1">The sequence shown here is derived from an EMBL/GenBank/DDBJ whole genome shotgun (WGS) entry which is preliminary data.</text>
</comment>
<evidence type="ECO:0000313" key="1">
    <source>
        <dbReference type="EMBL" id="MEE7456845.1"/>
    </source>
</evidence>
<dbReference type="Proteomes" id="UP001349262">
    <property type="component" value="Unassembled WGS sequence"/>
</dbReference>
<name>A0ABU7T8H6_9HYPH</name>
<sequence>MSLSDRATIAPNREAQPILFGLFADGSGESRFRLPDAARLTASPGLAGGSGFSPSGDWYGRWTVRPLHGVLATNAAPAGTVCPDDIVVLDSARPRRS</sequence>
<dbReference type="EMBL" id="MLBY01000004">
    <property type="protein sequence ID" value="MEE7456845.1"/>
    <property type="molecule type" value="Genomic_DNA"/>
</dbReference>
<proteinExistence type="predicted"/>
<gene>
    <name evidence="1" type="ORF">MRSR164_08645</name>
</gene>
<accession>A0ABU7T8H6</accession>
<evidence type="ECO:0000313" key="2">
    <source>
        <dbReference type="Proteomes" id="UP001349262"/>
    </source>
</evidence>
<protein>
    <submittedName>
        <fullName evidence="1">Uncharacterized protein</fullName>
    </submittedName>
</protein>
<reference evidence="1 2" key="1">
    <citation type="journal article" date="2012" name="Genet. Mol. Biol.">
        <title>Analysis of 16S rRNA and mxaF genes revealing insights into Methylobacterium niche-specific plant association.</title>
        <authorList>
            <person name="Dourado M.N."/>
            <person name="Andreote F.D."/>
            <person name="Dini-Andreote F."/>
            <person name="Conti R."/>
            <person name="Araujo J.M."/>
            <person name="Araujo W.L."/>
        </authorList>
    </citation>
    <scope>NUCLEOTIDE SEQUENCE [LARGE SCALE GENOMIC DNA]</scope>
    <source>
        <strain evidence="1 2">SR1.6/4</strain>
    </source>
</reference>
<keyword evidence="2" id="KW-1185">Reference proteome</keyword>
<organism evidence="1 2">
    <name type="scientific">Methylobacterium radiotolerans</name>
    <dbReference type="NCBI Taxonomy" id="31998"/>
    <lineage>
        <taxon>Bacteria</taxon>
        <taxon>Pseudomonadati</taxon>
        <taxon>Pseudomonadota</taxon>
        <taxon>Alphaproteobacteria</taxon>
        <taxon>Hyphomicrobiales</taxon>
        <taxon>Methylobacteriaceae</taxon>
        <taxon>Methylobacterium</taxon>
    </lineage>
</organism>